<evidence type="ECO:0000256" key="8">
    <source>
        <dbReference type="PIRSR" id="PIRSR602401-1"/>
    </source>
</evidence>
<dbReference type="GO" id="GO:0016705">
    <property type="term" value="F:oxidoreductase activity, acting on paired donors, with incorporation or reduction of molecular oxygen"/>
    <property type="evidence" value="ECO:0007669"/>
    <property type="project" value="InterPro"/>
</dbReference>
<evidence type="ECO:0000256" key="10">
    <source>
        <dbReference type="SAM" id="Phobius"/>
    </source>
</evidence>
<reference evidence="11" key="1">
    <citation type="submission" date="2023-06" db="EMBL/GenBank/DDBJ databases">
        <title>Identification of Cytochrome P450s in Maconellicoccus hirsutus.</title>
        <authorList>
            <person name="Selvamani S.B."/>
            <person name="Negi N."/>
            <person name="Nagarjuna Reddy K.V."/>
            <person name="Ramasamy G.G."/>
        </authorList>
    </citation>
    <scope>NUCLEOTIDE SEQUENCE</scope>
</reference>
<dbReference type="Pfam" id="PF00067">
    <property type="entry name" value="p450"/>
    <property type="match status" value="1"/>
</dbReference>
<dbReference type="GO" id="GO:0005506">
    <property type="term" value="F:iron ion binding"/>
    <property type="evidence" value="ECO:0007669"/>
    <property type="project" value="InterPro"/>
</dbReference>
<feature type="binding site" description="axial binding residue" evidence="8">
    <location>
        <position position="459"/>
    </location>
    <ligand>
        <name>heme</name>
        <dbReference type="ChEBI" id="CHEBI:30413"/>
    </ligand>
    <ligandPart>
        <name>Fe</name>
        <dbReference type="ChEBI" id="CHEBI:18248"/>
    </ligandPart>
</feature>
<name>A0AAT9UVF2_MACHI</name>
<dbReference type="InterPro" id="IPR050196">
    <property type="entry name" value="Cytochrome_P450_Monoox"/>
</dbReference>
<keyword evidence="6 8" id="KW-0408">Iron</keyword>
<keyword evidence="5 9" id="KW-0560">Oxidoreductase</keyword>
<evidence type="ECO:0000256" key="9">
    <source>
        <dbReference type="RuleBase" id="RU000461"/>
    </source>
</evidence>
<keyword evidence="10" id="KW-1133">Transmembrane helix</keyword>
<accession>A0AAT9UVF2</accession>
<evidence type="ECO:0000256" key="5">
    <source>
        <dbReference type="ARBA" id="ARBA00023002"/>
    </source>
</evidence>
<feature type="transmembrane region" description="Helical" evidence="10">
    <location>
        <begin position="6"/>
        <end position="28"/>
    </location>
</feature>
<dbReference type="InterPro" id="IPR001128">
    <property type="entry name" value="Cyt_P450"/>
</dbReference>
<keyword evidence="7 9" id="KW-0503">Monooxygenase</keyword>
<keyword evidence="4 8" id="KW-0479">Metal-binding</keyword>
<keyword evidence="10" id="KW-0812">Transmembrane</keyword>
<dbReference type="SUPFAM" id="SSF48264">
    <property type="entry name" value="Cytochrome P450"/>
    <property type="match status" value="1"/>
</dbReference>
<evidence type="ECO:0000256" key="4">
    <source>
        <dbReference type="ARBA" id="ARBA00022723"/>
    </source>
</evidence>
<evidence type="ECO:0000256" key="2">
    <source>
        <dbReference type="ARBA" id="ARBA00010617"/>
    </source>
</evidence>
<proteinExistence type="evidence at transcript level"/>
<dbReference type="InterPro" id="IPR036396">
    <property type="entry name" value="Cyt_P450_sf"/>
</dbReference>
<keyword evidence="3 8" id="KW-0349">Heme</keyword>
<protein>
    <submittedName>
        <fullName evidence="11">Cytochrome P450 3634B1</fullName>
    </submittedName>
</protein>
<comment type="similarity">
    <text evidence="2 9">Belongs to the cytochrome P450 family.</text>
</comment>
<evidence type="ECO:0000313" key="11">
    <source>
        <dbReference type="EMBL" id="WIM41664.1"/>
    </source>
</evidence>
<evidence type="ECO:0000256" key="3">
    <source>
        <dbReference type="ARBA" id="ARBA00022617"/>
    </source>
</evidence>
<dbReference type="EMBL" id="OR117224">
    <property type="protein sequence ID" value="WIM41664.1"/>
    <property type="molecule type" value="mRNA"/>
</dbReference>
<dbReference type="GO" id="GO:0004497">
    <property type="term" value="F:monooxygenase activity"/>
    <property type="evidence" value="ECO:0007669"/>
    <property type="project" value="UniProtKB-KW"/>
</dbReference>
<keyword evidence="10" id="KW-0472">Membrane</keyword>
<dbReference type="PANTHER" id="PTHR24291">
    <property type="entry name" value="CYTOCHROME P450 FAMILY 4"/>
    <property type="match status" value="1"/>
</dbReference>
<dbReference type="PRINTS" id="PR00385">
    <property type="entry name" value="P450"/>
</dbReference>
<evidence type="ECO:0000256" key="6">
    <source>
        <dbReference type="ARBA" id="ARBA00023004"/>
    </source>
</evidence>
<organism evidence="11">
    <name type="scientific">Maconellicoccus hirsutus</name>
    <name type="common">Pink hibiscus mealybug</name>
    <dbReference type="NCBI Taxonomy" id="177089"/>
    <lineage>
        <taxon>Eukaryota</taxon>
        <taxon>Metazoa</taxon>
        <taxon>Ecdysozoa</taxon>
        <taxon>Arthropoda</taxon>
        <taxon>Hexapoda</taxon>
        <taxon>Insecta</taxon>
        <taxon>Pterygota</taxon>
        <taxon>Neoptera</taxon>
        <taxon>Paraneoptera</taxon>
        <taxon>Hemiptera</taxon>
        <taxon>Sternorrhyncha</taxon>
        <taxon>Coccoidea</taxon>
        <taxon>Pseudococcidae</taxon>
        <taxon>Maconellicoccus</taxon>
    </lineage>
</organism>
<dbReference type="PANTHER" id="PTHR24291:SF50">
    <property type="entry name" value="BIFUNCTIONAL ALBAFLAVENONE MONOOXYGENASE_TERPENE SYNTHASE"/>
    <property type="match status" value="1"/>
</dbReference>
<dbReference type="PRINTS" id="PR00463">
    <property type="entry name" value="EP450I"/>
</dbReference>
<dbReference type="InterPro" id="IPR002401">
    <property type="entry name" value="Cyt_P450_E_grp-I"/>
</dbReference>
<evidence type="ECO:0000256" key="7">
    <source>
        <dbReference type="ARBA" id="ARBA00023033"/>
    </source>
</evidence>
<dbReference type="Gene3D" id="1.10.630.10">
    <property type="entry name" value="Cytochrome P450"/>
    <property type="match status" value="1"/>
</dbReference>
<dbReference type="GO" id="GO:0020037">
    <property type="term" value="F:heme binding"/>
    <property type="evidence" value="ECO:0007669"/>
    <property type="project" value="InterPro"/>
</dbReference>
<comment type="cofactor">
    <cofactor evidence="1 8">
        <name>heme</name>
        <dbReference type="ChEBI" id="CHEBI:30413"/>
    </cofactor>
</comment>
<dbReference type="AlphaFoldDB" id="A0AAT9UVF2"/>
<evidence type="ECO:0000256" key="1">
    <source>
        <dbReference type="ARBA" id="ARBA00001971"/>
    </source>
</evidence>
<dbReference type="InterPro" id="IPR017972">
    <property type="entry name" value="Cyt_P450_CS"/>
</dbReference>
<sequence length="524" mass="60431">MLISQNWLPFSTTFALYISSLVILIVVIRKYLVKTYGRDPRLVRFAETIPGPPESSVFGSYADFVYGKDSLSKATEYLEKYGHLYKLWFGKHLVVGLSKIEDLEVVFMSSKLLGKPEMFHPFHDFWGDGLFTASTDVWKKNRKKLTPAFGNNRFGRYTIHINDKTHQLVRVFENLVDGAEFNLWSYLPHLSFDIIAKLMLNEELGWGNTLATKFHQSMAKGIQIGFERMCLPWLHMKMISDFYFKKHINQLLTNIHELPKKILNDKLSEISSEIILHKAKANEILAQDIPPKSFLASAYELLDEGYDEKVVYDEIINIISGGTNTSASMLSFFLLAVAIHQEIQDRIYDELYQVFGDRDRDADQDDIRRLPYLDQVFKETLRRFTLVPFVMRGVQEDCKIGDRIFPAGTTIMVSLAGVHFNPRYYPDPWTFNPDNFTADAVQSRPKLAFIPFSVGARNCIAQNFAIMEIKLILIALLRNFSFHTTTTMENIKLNMAFVIDNVNGYNVSVKRRIKKPSYFHAETK</sequence>
<dbReference type="PROSITE" id="PS00086">
    <property type="entry name" value="CYTOCHROME_P450"/>
    <property type="match status" value="1"/>
</dbReference>